<proteinExistence type="predicted"/>
<organism evidence="2 3">
    <name type="scientific">Romeriopsis navalis LEGE 11480</name>
    <dbReference type="NCBI Taxonomy" id="2777977"/>
    <lineage>
        <taxon>Bacteria</taxon>
        <taxon>Bacillati</taxon>
        <taxon>Cyanobacteriota</taxon>
        <taxon>Cyanophyceae</taxon>
        <taxon>Leptolyngbyales</taxon>
        <taxon>Leptolyngbyaceae</taxon>
        <taxon>Romeriopsis</taxon>
        <taxon>Romeriopsis navalis</taxon>
    </lineage>
</organism>
<dbReference type="AlphaFoldDB" id="A0A928VTH7"/>
<feature type="region of interest" description="Disordered" evidence="1">
    <location>
        <begin position="41"/>
        <end position="62"/>
    </location>
</feature>
<protein>
    <submittedName>
        <fullName evidence="2">Uncharacterized protein</fullName>
    </submittedName>
</protein>
<evidence type="ECO:0000313" key="2">
    <source>
        <dbReference type="EMBL" id="MBE9031949.1"/>
    </source>
</evidence>
<dbReference type="EMBL" id="JADEXQ010000081">
    <property type="protein sequence ID" value="MBE9031949.1"/>
    <property type="molecule type" value="Genomic_DNA"/>
</dbReference>
<dbReference type="Proteomes" id="UP000625316">
    <property type="component" value="Unassembled WGS sequence"/>
</dbReference>
<name>A0A928VTH7_9CYAN</name>
<comment type="caution">
    <text evidence="2">The sequence shown here is derived from an EMBL/GenBank/DDBJ whole genome shotgun (WGS) entry which is preliminary data.</text>
</comment>
<evidence type="ECO:0000313" key="3">
    <source>
        <dbReference type="Proteomes" id="UP000625316"/>
    </source>
</evidence>
<feature type="compositionally biased region" description="Low complexity" evidence="1">
    <location>
        <begin position="47"/>
        <end position="62"/>
    </location>
</feature>
<keyword evidence="3" id="KW-1185">Reference proteome</keyword>
<evidence type="ECO:0000256" key="1">
    <source>
        <dbReference type="SAM" id="MobiDB-lite"/>
    </source>
</evidence>
<accession>A0A928VTH7</accession>
<reference evidence="2" key="1">
    <citation type="submission" date="2020-10" db="EMBL/GenBank/DDBJ databases">
        <authorList>
            <person name="Castelo-Branco R."/>
            <person name="Eusebio N."/>
            <person name="Adriana R."/>
            <person name="Vieira A."/>
            <person name="Brugerolle De Fraissinette N."/>
            <person name="Rezende De Castro R."/>
            <person name="Schneider M.P."/>
            <person name="Vasconcelos V."/>
            <person name="Leao P.N."/>
        </authorList>
    </citation>
    <scope>NUCLEOTIDE SEQUENCE</scope>
    <source>
        <strain evidence="2">LEGE 11480</strain>
    </source>
</reference>
<gene>
    <name evidence="2" type="ORF">IQ266_19620</name>
</gene>
<sequence length="62" mass="6884">MTRNIHDSFAKEWMKELLSDFGEVEIETQITGEVRTIDIVFQPPTKSSNPSVSSDASPLTTA</sequence>